<dbReference type="SMART" id="SM00283">
    <property type="entry name" value="MA"/>
    <property type="match status" value="1"/>
</dbReference>
<comment type="similarity">
    <text evidence="7">Belongs to the methyl-accepting chemotaxis (MCP) protein family.</text>
</comment>
<evidence type="ECO:0000259" key="12">
    <source>
        <dbReference type="PROSITE" id="PS50885"/>
    </source>
</evidence>
<dbReference type="Gene3D" id="3.30.450.20">
    <property type="entry name" value="PAS domain"/>
    <property type="match status" value="1"/>
</dbReference>
<dbReference type="SUPFAM" id="SSF58104">
    <property type="entry name" value="Methyl-accepting chemotaxis protein (MCP) signaling domain"/>
    <property type="match status" value="1"/>
</dbReference>
<dbReference type="SMART" id="SM00304">
    <property type="entry name" value="HAMP"/>
    <property type="match status" value="2"/>
</dbReference>
<dbReference type="PROSITE" id="PS50885">
    <property type="entry name" value="HAMP"/>
    <property type="match status" value="1"/>
</dbReference>
<feature type="transmembrane region" description="Helical" evidence="10">
    <location>
        <begin position="27"/>
        <end position="51"/>
    </location>
</feature>
<keyword evidence="2" id="KW-1003">Cell membrane</keyword>
<keyword evidence="3 10" id="KW-0812">Transmembrane</keyword>
<dbReference type="PROSITE" id="PS50111">
    <property type="entry name" value="CHEMOTAXIS_TRANSDUC_2"/>
    <property type="match status" value="1"/>
</dbReference>
<dbReference type="Gene3D" id="1.10.287.950">
    <property type="entry name" value="Methyl-accepting chemotaxis protein"/>
    <property type="match status" value="1"/>
</dbReference>
<accession>A0ABT4X450</accession>
<evidence type="ECO:0000256" key="3">
    <source>
        <dbReference type="ARBA" id="ARBA00022692"/>
    </source>
</evidence>
<keyword evidence="6 8" id="KW-0807">Transducer</keyword>
<dbReference type="InterPro" id="IPR033480">
    <property type="entry name" value="sCache_2"/>
</dbReference>
<proteinExistence type="inferred from homology"/>
<evidence type="ECO:0000313" key="13">
    <source>
        <dbReference type="EMBL" id="MDA7026519.1"/>
    </source>
</evidence>
<gene>
    <name evidence="13" type="ORF">PJ311_07800</name>
</gene>
<dbReference type="PANTHER" id="PTHR32089:SF112">
    <property type="entry name" value="LYSOZYME-LIKE PROTEIN-RELATED"/>
    <property type="match status" value="1"/>
</dbReference>
<evidence type="ECO:0000256" key="1">
    <source>
        <dbReference type="ARBA" id="ARBA00004651"/>
    </source>
</evidence>
<evidence type="ECO:0000313" key="14">
    <source>
        <dbReference type="Proteomes" id="UP001211894"/>
    </source>
</evidence>
<evidence type="ECO:0000259" key="11">
    <source>
        <dbReference type="PROSITE" id="PS50111"/>
    </source>
</evidence>
<protein>
    <submittedName>
        <fullName evidence="13">Methyl-accepting chemotaxis protein</fullName>
    </submittedName>
</protein>
<keyword evidence="5 10" id="KW-0472">Membrane</keyword>
<evidence type="ECO:0000256" key="7">
    <source>
        <dbReference type="ARBA" id="ARBA00029447"/>
    </source>
</evidence>
<evidence type="ECO:0000256" key="5">
    <source>
        <dbReference type="ARBA" id="ARBA00023136"/>
    </source>
</evidence>
<keyword evidence="9" id="KW-0175">Coiled coil</keyword>
<reference evidence="13 14" key="1">
    <citation type="submission" date="2023-01" db="EMBL/GenBank/DDBJ databases">
        <title>Bacillus changyiensis sp. nov., isolated from a coastal deposit.</title>
        <authorList>
            <person name="Xiao G."/>
            <person name="Lai Q."/>
            <person name="Hu Z."/>
            <person name="Shao Z."/>
        </authorList>
    </citation>
    <scope>NUCLEOTIDE SEQUENCE [LARGE SCALE GENOMIC DNA]</scope>
    <source>
        <strain evidence="13 14">CLL-7-23</strain>
    </source>
</reference>
<feature type="transmembrane region" description="Helical" evidence="10">
    <location>
        <begin position="219"/>
        <end position="240"/>
    </location>
</feature>
<evidence type="ECO:0000256" key="4">
    <source>
        <dbReference type="ARBA" id="ARBA00022989"/>
    </source>
</evidence>
<feature type="domain" description="Methyl-accepting transducer" evidence="11">
    <location>
        <begin position="312"/>
        <end position="562"/>
    </location>
</feature>
<evidence type="ECO:0000256" key="8">
    <source>
        <dbReference type="PROSITE-ProRule" id="PRU00284"/>
    </source>
</evidence>
<comment type="subcellular location">
    <subcellularLocation>
        <location evidence="1">Cell membrane</location>
        <topology evidence="1">Multi-pass membrane protein</topology>
    </subcellularLocation>
</comment>
<sequence length="598" mass="65625">MKEPIYLLEEEIIIVKQRGSKLKKESLFIKLMIVIVFITVLTGSIVGISAYQMAKKELVNSGKQDLKHLADTSTAVLNVLNAKVEKKEITLEDAKSEAREILSGPKLSGDQGYDFQKSKFLYKDKGYIVAYQSDYSTQIHPKNPIGQVPSSTENRKKMVGAAKASTAEDHFVSYPDQDDETGEAKDKMAYMTYFEPWDWSVGIAVFEDEFYKGLEYVKIFITVTVSVITLLSLVLFYFLIRKKVKLLSDVTAAALKISEGHLEETNLPESKDEVGLLGAAFNKMSSQLRGLMQGLQSTSIRLLDSASDLSAISEETSASSEEIGRAISEISAGTVTQASDLEGTNERLVSFTKSVDKMNTQSDFIEQMADDTETAAREGQSIVQKLKSSNEESLKASGQIRTGITNLNDKVQDISQITETIENISNETNLLALNASIEAARAGAHGSGFAVVASEVRKLAEQSKTAVSQIQNMINGIKQETENTVSLMSETMEHTSELDDAVKLTEQEFKKIAVSIEKTMTEIRALNKELQNIKGQNDQITESVQSAAGVSQETAAAVEEITASVDEQVLAITNVAQAAEALTELSNHLNQEIEKYKL</sequence>
<name>A0ABT4X450_9BACI</name>
<evidence type="ECO:0000256" key="10">
    <source>
        <dbReference type="SAM" id="Phobius"/>
    </source>
</evidence>
<dbReference type="EMBL" id="JAQKAB010000004">
    <property type="protein sequence ID" value="MDA7026519.1"/>
    <property type="molecule type" value="Genomic_DNA"/>
</dbReference>
<comment type="caution">
    <text evidence="13">The sequence shown here is derived from an EMBL/GenBank/DDBJ whole genome shotgun (WGS) entry which is preliminary data.</text>
</comment>
<dbReference type="CDD" id="cd06225">
    <property type="entry name" value="HAMP"/>
    <property type="match status" value="1"/>
</dbReference>
<feature type="domain" description="HAMP" evidence="12">
    <location>
        <begin position="241"/>
        <end position="293"/>
    </location>
</feature>
<keyword evidence="4 10" id="KW-1133">Transmembrane helix</keyword>
<dbReference type="PANTHER" id="PTHR32089">
    <property type="entry name" value="METHYL-ACCEPTING CHEMOTAXIS PROTEIN MCPB"/>
    <property type="match status" value="1"/>
</dbReference>
<evidence type="ECO:0000256" key="2">
    <source>
        <dbReference type="ARBA" id="ARBA00022475"/>
    </source>
</evidence>
<keyword evidence="14" id="KW-1185">Reference proteome</keyword>
<dbReference type="InterPro" id="IPR003660">
    <property type="entry name" value="HAMP_dom"/>
</dbReference>
<dbReference type="Pfam" id="PF17200">
    <property type="entry name" value="sCache_2"/>
    <property type="match status" value="1"/>
</dbReference>
<dbReference type="Proteomes" id="UP001211894">
    <property type="component" value="Unassembled WGS sequence"/>
</dbReference>
<dbReference type="Pfam" id="PF00672">
    <property type="entry name" value="HAMP"/>
    <property type="match status" value="1"/>
</dbReference>
<organism evidence="13 14">
    <name type="scientific">Bacillus changyiensis</name>
    <dbReference type="NCBI Taxonomy" id="3004103"/>
    <lineage>
        <taxon>Bacteria</taxon>
        <taxon>Bacillati</taxon>
        <taxon>Bacillota</taxon>
        <taxon>Bacilli</taxon>
        <taxon>Bacillales</taxon>
        <taxon>Bacillaceae</taxon>
        <taxon>Bacillus</taxon>
    </lineage>
</organism>
<dbReference type="InterPro" id="IPR004089">
    <property type="entry name" value="MCPsignal_dom"/>
</dbReference>
<dbReference type="SMART" id="SM01049">
    <property type="entry name" value="Cache_2"/>
    <property type="match status" value="1"/>
</dbReference>
<evidence type="ECO:0000256" key="9">
    <source>
        <dbReference type="SAM" id="Coils"/>
    </source>
</evidence>
<dbReference type="Pfam" id="PF00015">
    <property type="entry name" value="MCPsignal"/>
    <property type="match status" value="1"/>
</dbReference>
<feature type="coiled-coil region" evidence="9">
    <location>
        <begin position="516"/>
        <end position="543"/>
    </location>
</feature>
<evidence type="ECO:0000256" key="6">
    <source>
        <dbReference type="ARBA" id="ARBA00023224"/>
    </source>
</evidence>